<feature type="transmembrane region" description="Helical" evidence="1">
    <location>
        <begin position="401"/>
        <end position="417"/>
    </location>
</feature>
<evidence type="ECO:0000313" key="2">
    <source>
        <dbReference type="EMBL" id="AQS89434.1"/>
    </source>
</evidence>
<feature type="transmembrane region" description="Helical" evidence="1">
    <location>
        <begin position="328"/>
        <end position="350"/>
    </location>
</feature>
<keyword evidence="1" id="KW-0472">Membrane</keyword>
<dbReference type="InterPro" id="IPR005625">
    <property type="entry name" value="PepSY-ass_TM"/>
</dbReference>
<keyword evidence="3" id="KW-1185">Reference proteome</keyword>
<evidence type="ECO:0000313" key="3">
    <source>
        <dbReference type="Proteomes" id="UP000188604"/>
    </source>
</evidence>
<dbReference type="Proteomes" id="UP000188604">
    <property type="component" value="Chromosome"/>
</dbReference>
<feature type="transmembrane region" description="Helical" evidence="1">
    <location>
        <begin position="175"/>
        <end position="201"/>
    </location>
</feature>
<dbReference type="Pfam" id="PF03929">
    <property type="entry name" value="PepSY_TM"/>
    <property type="match status" value="1"/>
</dbReference>
<feature type="transmembrane region" description="Helical" evidence="1">
    <location>
        <begin position="131"/>
        <end position="155"/>
    </location>
</feature>
<feature type="transmembrane region" description="Helical" evidence="1">
    <location>
        <begin position="6"/>
        <end position="28"/>
    </location>
</feature>
<dbReference type="AlphaFoldDB" id="A0A1U9KUA2"/>
<dbReference type="EMBL" id="CP014691">
    <property type="protein sequence ID" value="AQS89434.1"/>
    <property type="molecule type" value="Genomic_DNA"/>
</dbReference>
<dbReference type="STRING" id="320497.A0U93_10045"/>
<keyword evidence="1" id="KW-1133">Transmembrane helix</keyword>
<feature type="transmembrane region" description="Helical" evidence="1">
    <location>
        <begin position="305"/>
        <end position="322"/>
    </location>
</feature>
<sequence length="479" mass="52045">MAWLHTALGLTTGWVLYAIALSGALSVFRQAINLWARPELGAASVDAVQADSLAIAWLNRHAASSGAWYLGSATADAPFASAIWSDPHGRFLQRVFDPSSSSPEGIRDTLGGEFFYRFHFELQLPYPWGRLIAAVAALAMVAGLITGIVIHRRMFADFFTFRMRRGQRSWLDAHNLLGVAALPFHLMISFTGAVMLGSLLLPWSTQAIYRHDIASSFTDLNPALYSRPVLGQPGRLAPMAPLLRESERRFEGAGIAQIYVTNPADRASVVAVIAGNDGVVSTAVRTLIFDGPTGRLISEHVEKRPVIGAYALLYGLHVARFAPCLARWLYFLSGLMLAGVIGSGMHLWVIKRLRRQSHLGHRIAGRLNTGVLAGAPLGFATFFLANRILPSMMAGRARYEVQSVFIVWAMAIVFAFLRRPARAWPELWGCNALACMTIALLGAPWHKPVAIGVSLTALVLAGAFGYAAGRSAARKVFAI</sequence>
<accession>A0A1U9KUA2</accession>
<dbReference type="PANTHER" id="PTHR34219:SF4">
    <property type="entry name" value="PEPSY DOMAIN-CONTAINING PROTEIN"/>
    <property type="match status" value="1"/>
</dbReference>
<keyword evidence="1" id="KW-0812">Transmembrane</keyword>
<dbReference type="PANTHER" id="PTHR34219">
    <property type="entry name" value="IRON-REGULATED INNER MEMBRANE PROTEIN-RELATED"/>
    <property type="match status" value="1"/>
</dbReference>
<organism evidence="2 3">
    <name type="scientific">Neoasaia chiangmaiensis</name>
    <dbReference type="NCBI Taxonomy" id="320497"/>
    <lineage>
        <taxon>Bacteria</taxon>
        <taxon>Pseudomonadati</taxon>
        <taxon>Pseudomonadota</taxon>
        <taxon>Alphaproteobacteria</taxon>
        <taxon>Acetobacterales</taxon>
        <taxon>Acetobacteraceae</taxon>
        <taxon>Neoasaia</taxon>
    </lineage>
</organism>
<evidence type="ECO:0000256" key="1">
    <source>
        <dbReference type="SAM" id="Phobius"/>
    </source>
</evidence>
<feature type="transmembrane region" description="Helical" evidence="1">
    <location>
        <begin position="424"/>
        <end position="443"/>
    </location>
</feature>
<dbReference type="KEGG" id="nch:A0U93_10045"/>
<protein>
    <submittedName>
        <fullName evidence="2">Peptidase</fullName>
    </submittedName>
</protein>
<gene>
    <name evidence="2" type="ORF">A0U93_10045</name>
</gene>
<feature type="transmembrane region" description="Helical" evidence="1">
    <location>
        <begin position="371"/>
        <end position="389"/>
    </location>
</feature>
<feature type="transmembrane region" description="Helical" evidence="1">
    <location>
        <begin position="449"/>
        <end position="469"/>
    </location>
</feature>
<reference evidence="2 3" key="1">
    <citation type="submission" date="2016-03" db="EMBL/GenBank/DDBJ databases">
        <title>Acetic acid bacteria sequencing.</title>
        <authorList>
            <person name="Brandt J."/>
            <person name="Jakob F."/>
            <person name="Vogel R.F."/>
        </authorList>
    </citation>
    <scope>NUCLEOTIDE SEQUENCE [LARGE SCALE GENOMIC DNA]</scope>
    <source>
        <strain evidence="2 3">NBRC 101099</strain>
    </source>
</reference>
<proteinExistence type="predicted"/>
<name>A0A1U9KUA2_9PROT</name>